<sequence>MCLSLWTTYQPLLDWANMFPIPNIWVSECAHFQNKVMNILAEFFHVKRYLTIVAMHFPNGPIERSIQLAQRLFRSLVSEFGISAQWLELLPLVLHTPSSNLSHMAPIMEPESPLDLVTGSSLNLNTRSTPIAAESVHIQVDELYSALREIHKEGSSRRNSVRNQSKRKSKQYQSPNFVDAIVYYGLNTIPK</sequence>
<dbReference type="Gene3D" id="3.30.420.10">
    <property type="entry name" value="Ribonuclease H-like superfamily/Ribonuclease H"/>
    <property type="match status" value="1"/>
</dbReference>
<protein>
    <submittedName>
        <fullName evidence="1">Uncharacterized protein</fullName>
    </submittedName>
</protein>
<proteinExistence type="predicted"/>
<dbReference type="InterPro" id="IPR036397">
    <property type="entry name" value="RNaseH_sf"/>
</dbReference>
<dbReference type="EMBL" id="HACM01007012">
    <property type="protein sequence ID" value="CRZ07454.1"/>
    <property type="molecule type" value="Transcribed_RNA"/>
</dbReference>
<dbReference type="AlphaFoldDB" id="A0A0H5RFM4"/>
<evidence type="ECO:0000313" key="1">
    <source>
        <dbReference type="EMBL" id="CRZ07454.1"/>
    </source>
</evidence>
<dbReference type="GO" id="GO:0003676">
    <property type="term" value="F:nucleic acid binding"/>
    <property type="evidence" value="ECO:0007669"/>
    <property type="project" value="InterPro"/>
</dbReference>
<dbReference type="EMBL" id="HACM01007021">
    <property type="protein sequence ID" value="CRZ07463.1"/>
    <property type="molecule type" value="Transcribed_RNA"/>
</dbReference>
<organism evidence="1">
    <name type="scientific">Spongospora subterranea</name>
    <dbReference type="NCBI Taxonomy" id="70186"/>
    <lineage>
        <taxon>Eukaryota</taxon>
        <taxon>Sar</taxon>
        <taxon>Rhizaria</taxon>
        <taxon>Endomyxa</taxon>
        <taxon>Phytomyxea</taxon>
        <taxon>Plasmodiophorida</taxon>
        <taxon>Plasmodiophoridae</taxon>
        <taxon>Spongospora</taxon>
    </lineage>
</organism>
<name>A0A0H5RFM4_9EUKA</name>
<accession>A0A0H5RFM4</accession>
<reference evidence="1" key="1">
    <citation type="submission" date="2015-04" db="EMBL/GenBank/DDBJ databases">
        <title>The genome sequence of the plant pathogenic Rhizarian Plasmodiophora brassicae reveals insights in its biotrophic life cycle and the origin of chitin synthesis.</title>
        <authorList>
            <person name="Schwelm A."/>
            <person name="Fogelqvist J."/>
            <person name="Knaust A."/>
            <person name="Julke S."/>
            <person name="Lilja T."/>
            <person name="Dhandapani V."/>
            <person name="Bonilla-Rosso G."/>
            <person name="Karlsson M."/>
            <person name="Shevchenko A."/>
            <person name="Choi S.R."/>
            <person name="Kim H.G."/>
            <person name="Park J.Y."/>
            <person name="Lim Y.P."/>
            <person name="Ludwig-Muller J."/>
            <person name="Dixelius C."/>
        </authorList>
    </citation>
    <scope>NUCLEOTIDE SEQUENCE</scope>
    <source>
        <tissue evidence="1">Potato root galls</tissue>
    </source>
</reference>